<dbReference type="Gene3D" id="2.40.37.10">
    <property type="entry name" value="Lyase, Ornithine Decarboxylase, Chain A, domain 1"/>
    <property type="match status" value="1"/>
</dbReference>
<reference evidence="7" key="2">
    <citation type="submission" date="2025-09" db="UniProtKB">
        <authorList>
            <consortium name="Ensembl"/>
        </authorList>
    </citation>
    <scope>IDENTIFICATION</scope>
</reference>
<evidence type="ECO:0000313" key="7">
    <source>
        <dbReference type="Ensembl" id="ENSEBUP00000016023.1"/>
    </source>
</evidence>
<dbReference type="Proteomes" id="UP000694388">
    <property type="component" value="Unplaced"/>
</dbReference>
<dbReference type="OMA" id="LESIVWG"/>
<dbReference type="Ensembl" id="ENSEBUT00000016599.1">
    <property type="protein sequence ID" value="ENSEBUP00000016023.1"/>
    <property type="gene ID" value="ENSEBUG00000010074.1"/>
</dbReference>
<evidence type="ECO:0000256" key="5">
    <source>
        <dbReference type="PIRSR" id="PIRSR600183-50"/>
    </source>
</evidence>
<keyword evidence="4" id="KW-0456">Lyase</keyword>
<dbReference type="GO" id="GO:0033387">
    <property type="term" value="P:putrescine biosynthetic process from arginine, via ornithine"/>
    <property type="evidence" value="ECO:0007669"/>
    <property type="project" value="TreeGrafter"/>
</dbReference>
<proteinExistence type="inferred from homology"/>
<dbReference type="GO" id="GO:0004586">
    <property type="term" value="F:ornithine decarboxylase activity"/>
    <property type="evidence" value="ECO:0007669"/>
    <property type="project" value="TreeGrafter"/>
</dbReference>
<dbReference type="InterPro" id="IPR009006">
    <property type="entry name" value="Ala_racemase/Decarboxylase_C"/>
</dbReference>
<evidence type="ECO:0000256" key="4">
    <source>
        <dbReference type="ARBA" id="ARBA00023239"/>
    </source>
</evidence>
<protein>
    <recommendedName>
        <fullName evidence="6">Orn/DAP/Arg decarboxylase 2 N-terminal domain-containing protein</fullName>
    </recommendedName>
</protein>
<comment type="similarity">
    <text evidence="2">Belongs to the Orn/Lys/Arg decarboxylase class-II family.</text>
</comment>
<name>A0A8C4QII6_EPTBU</name>
<keyword evidence="3 5" id="KW-0663">Pyridoxal phosphate</keyword>
<comment type="cofactor">
    <cofactor evidence="1 5">
        <name>pyridoxal 5'-phosphate</name>
        <dbReference type="ChEBI" id="CHEBI:597326"/>
    </cofactor>
</comment>
<dbReference type="InterPro" id="IPR002433">
    <property type="entry name" value="Orn_de-COase"/>
</dbReference>
<dbReference type="PANTHER" id="PTHR11482:SF6">
    <property type="entry name" value="ORNITHINE DECARBOXYLASE 1-RELATED"/>
    <property type="match status" value="1"/>
</dbReference>
<evidence type="ECO:0000256" key="2">
    <source>
        <dbReference type="ARBA" id="ARBA00008872"/>
    </source>
</evidence>
<evidence type="ECO:0000313" key="8">
    <source>
        <dbReference type="Proteomes" id="UP000694388"/>
    </source>
</evidence>
<dbReference type="InterPro" id="IPR029066">
    <property type="entry name" value="PLP-binding_barrel"/>
</dbReference>
<reference evidence="7" key="1">
    <citation type="submission" date="2025-08" db="UniProtKB">
        <authorList>
            <consortium name="Ensembl"/>
        </authorList>
    </citation>
    <scope>IDENTIFICATION</scope>
</reference>
<evidence type="ECO:0000256" key="1">
    <source>
        <dbReference type="ARBA" id="ARBA00001933"/>
    </source>
</evidence>
<feature type="domain" description="Orn/DAP/Arg decarboxylase 2 N-terminal" evidence="6">
    <location>
        <begin position="39"/>
        <end position="149"/>
    </location>
</feature>
<evidence type="ECO:0000259" key="6">
    <source>
        <dbReference type="Pfam" id="PF02784"/>
    </source>
</evidence>
<feature type="active site" description="Proton donor" evidence="5">
    <location>
        <position position="285"/>
    </location>
</feature>
<dbReference type="AlphaFoldDB" id="A0A8C4QII6"/>
<dbReference type="GeneTree" id="ENSGT00950000182995"/>
<dbReference type="SUPFAM" id="SSF50621">
    <property type="entry name" value="Alanine racemase C-terminal domain-like"/>
    <property type="match status" value="1"/>
</dbReference>
<dbReference type="CDD" id="cd00622">
    <property type="entry name" value="PLPDE_III_ODC"/>
    <property type="match status" value="1"/>
</dbReference>
<organism evidence="7 8">
    <name type="scientific">Eptatretus burgeri</name>
    <name type="common">Inshore hagfish</name>
    <dbReference type="NCBI Taxonomy" id="7764"/>
    <lineage>
        <taxon>Eukaryota</taxon>
        <taxon>Metazoa</taxon>
        <taxon>Chordata</taxon>
        <taxon>Craniata</taxon>
        <taxon>Vertebrata</taxon>
        <taxon>Cyclostomata</taxon>
        <taxon>Myxini</taxon>
        <taxon>Myxiniformes</taxon>
        <taxon>Myxinidae</taxon>
        <taxon>Eptatretinae</taxon>
        <taxon>Eptatretus</taxon>
    </lineage>
</organism>
<dbReference type="GO" id="GO:0005737">
    <property type="term" value="C:cytoplasm"/>
    <property type="evidence" value="ECO:0007669"/>
    <property type="project" value="TreeGrafter"/>
</dbReference>
<dbReference type="PRINTS" id="PR01179">
    <property type="entry name" value="ODADCRBXLASE"/>
</dbReference>
<evidence type="ECO:0000256" key="3">
    <source>
        <dbReference type="ARBA" id="ARBA00022898"/>
    </source>
</evidence>
<dbReference type="Gene3D" id="3.20.20.10">
    <property type="entry name" value="Alanine racemase"/>
    <property type="match status" value="2"/>
</dbReference>
<dbReference type="Pfam" id="PF02784">
    <property type="entry name" value="Orn_Arg_deC_N"/>
    <property type="match status" value="2"/>
</dbReference>
<sequence length="406" mass="45445">MKADLHIRVEFTNVGCCTLKNNNMFLQDERDAFFVADMGDMVRKHLRWHEALPRVAPFFAVKYNNKPAVIRTLACLGTGFDCISKNEIDMVLQIGVNPQRIIFGNPCKKPSHIKHAAAHGVDTMVFDCEDELEKVARLHPAARYAHVFLHSFSHVLPLCVLEIHLKLLDIGGGFHGRFNGVETFEEVASKVNEALDKNFPKGSSIHLIAEPGRYYVQSAITLAANVITKKSETTDDKCSFMYFVNNGIYSSFHVVMYNRSTVIQPLSLKGENEVTLESIVWGHTCAGGDCVVKNCSLPELSTGDWLIFKNMGAYSMTAWSTFNGFSSPECEFVMAQKDWSVFPIFFCVTFYSSSLSHRFSLTKSKIRNSIGWSGLLLSPPPKVDGGYVFTRLPVNKISQKVVDKFG</sequence>
<feature type="domain" description="Orn/DAP/Arg decarboxylase 2 N-terminal" evidence="6">
    <location>
        <begin position="163"/>
        <end position="216"/>
    </location>
</feature>
<accession>A0A8C4QII6</accession>
<dbReference type="PRINTS" id="PR01182">
    <property type="entry name" value="ORNDCRBXLASE"/>
</dbReference>
<dbReference type="InterPro" id="IPR000183">
    <property type="entry name" value="Orn/DAP/Arg_de-COase"/>
</dbReference>
<feature type="modified residue" description="N6-(pyridoxal phosphate)lysine" evidence="5">
    <location>
        <position position="62"/>
    </location>
</feature>
<dbReference type="InterPro" id="IPR022644">
    <property type="entry name" value="De-COase2_N"/>
</dbReference>
<keyword evidence="8" id="KW-1185">Reference proteome</keyword>
<dbReference type="PANTHER" id="PTHR11482">
    <property type="entry name" value="ARGININE/DIAMINOPIMELATE/ORNITHINE DECARBOXYLASE"/>
    <property type="match status" value="1"/>
</dbReference>
<dbReference type="SUPFAM" id="SSF51419">
    <property type="entry name" value="PLP-binding barrel"/>
    <property type="match status" value="1"/>
</dbReference>